<evidence type="ECO:0000313" key="1">
    <source>
        <dbReference type="EMBL" id="GCD96170.1"/>
    </source>
</evidence>
<gene>
    <name evidence="1" type="ORF">EHYA_03854</name>
</gene>
<comment type="caution">
    <text evidence="1">The sequence shown here is derived from an EMBL/GenBank/DDBJ whole genome shotgun (WGS) entry which is preliminary data.</text>
</comment>
<reference evidence="1 2" key="1">
    <citation type="submission" date="2018-12" db="EMBL/GenBank/DDBJ databases">
        <title>Draft genome sequence of Embleya hyalina NBRC 13850T.</title>
        <authorList>
            <person name="Komaki H."/>
            <person name="Hosoyama A."/>
            <person name="Kimura A."/>
            <person name="Ichikawa N."/>
            <person name="Tamura T."/>
        </authorList>
    </citation>
    <scope>NUCLEOTIDE SEQUENCE [LARGE SCALE GENOMIC DNA]</scope>
    <source>
        <strain evidence="1 2">NBRC 13850</strain>
    </source>
</reference>
<organism evidence="1 2">
    <name type="scientific">Embleya hyalina</name>
    <dbReference type="NCBI Taxonomy" id="516124"/>
    <lineage>
        <taxon>Bacteria</taxon>
        <taxon>Bacillati</taxon>
        <taxon>Actinomycetota</taxon>
        <taxon>Actinomycetes</taxon>
        <taxon>Kitasatosporales</taxon>
        <taxon>Streptomycetaceae</taxon>
        <taxon>Embleya</taxon>
    </lineage>
</organism>
<sequence length="92" mass="10133">MCGDTLGLPVGGVGDAGERDAVVLGTPAYAREFTLGDSPADLDDLDPWVQRNVLDEGRPLVREARFLLAEEPDLRDTALYNVWRASRRHTQP</sequence>
<name>A0A401YNH6_9ACTN</name>
<accession>A0A401YNH6</accession>
<dbReference type="EMBL" id="BIFH01000019">
    <property type="protein sequence ID" value="GCD96170.1"/>
    <property type="molecule type" value="Genomic_DNA"/>
</dbReference>
<dbReference type="Proteomes" id="UP000286931">
    <property type="component" value="Unassembled WGS sequence"/>
</dbReference>
<proteinExistence type="predicted"/>
<dbReference type="AlphaFoldDB" id="A0A401YNH6"/>
<keyword evidence="2" id="KW-1185">Reference proteome</keyword>
<protein>
    <submittedName>
        <fullName evidence="1">Uncharacterized protein</fullName>
    </submittedName>
</protein>
<evidence type="ECO:0000313" key="2">
    <source>
        <dbReference type="Proteomes" id="UP000286931"/>
    </source>
</evidence>